<dbReference type="PANTHER" id="PTHR44591:SF3">
    <property type="entry name" value="RESPONSE REGULATORY DOMAIN-CONTAINING PROTEIN"/>
    <property type="match status" value="1"/>
</dbReference>
<feature type="domain" description="Response regulatory" evidence="3">
    <location>
        <begin position="4"/>
        <end position="118"/>
    </location>
</feature>
<evidence type="ECO:0000256" key="1">
    <source>
        <dbReference type="ARBA" id="ARBA00022553"/>
    </source>
</evidence>
<name>A0A9N8QRC7_9FLAO</name>
<dbReference type="AlphaFoldDB" id="A0A9N8QRC7"/>
<evidence type="ECO:0000256" key="2">
    <source>
        <dbReference type="PROSITE-ProRule" id="PRU00169"/>
    </source>
</evidence>
<dbReference type="InterPro" id="IPR001789">
    <property type="entry name" value="Sig_transdc_resp-reg_receiver"/>
</dbReference>
<sequence>MKKKVVLVQDNKEILEIMDQVLEDEGFDVTASLTTEPIQEIENLDPDIVIVDDHIKGNVKGSQVIKELKSDPETEDIPAVLTSTSINLPSEAAECKADDYIAKPFGIDEMIDVVKKNTDL</sequence>
<proteinExistence type="predicted"/>
<dbReference type="EMBL" id="CAJIMS010000001">
    <property type="protein sequence ID" value="CAD7813172.1"/>
    <property type="molecule type" value="Genomic_DNA"/>
</dbReference>
<dbReference type="RefSeq" id="WP_162088863.1">
    <property type="nucleotide sequence ID" value="NZ_CAJIMS010000001.1"/>
</dbReference>
<keyword evidence="5" id="KW-1185">Reference proteome</keyword>
<gene>
    <name evidence="4" type="primary">phoB</name>
    <name evidence="4" type="ORF">CHRY9390_02619</name>
</gene>
<dbReference type="Proteomes" id="UP000662618">
    <property type="component" value="Unassembled WGS sequence"/>
</dbReference>
<dbReference type="PANTHER" id="PTHR44591">
    <property type="entry name" value="STRESS RESPONSE REGULATOR PROTEIN 1"/>
    <property type="match status" value="1"/>
</dbReference>
<feature type="modified residue" description="4-aspartylphosphate" evidence="2">
    <location>
        <position position="52"/>
    </location>
</feature>
<dbReference type="Gene3D" id="3.40.50.2300">
    <property type="match status" value="1"/>
</dbReference>
<keyword evidence="1 2" id="KW-0597">Phosphoprotein</keyword>
<accession>A0A9N8QRC7</accession>
<evidence type="ECO:0000259" key="3">
    <source>
        <dbReference type="PROSITE" id="PS50110"/>
    </source>
</evidence>
<dbReference type="InterPro" id="IPR050595">
    <property type="entry name" value="Bact_response_regulator"/>
</dbReference>
<dbReference type="GO" id="GO:0000160">
    <property type="term" value="P:phosphorelay signal transduction system"/>
    <property type="evidence" value="ECO:0007669"/>
    <property type="project" value="InterPro"/>
</dbReference>
<dbReference type="Pfam" id="PF00072">
    <property type="entry name" value="Response_reg"/>
    <property type="match status" value="1"/>
</dbReference>
<evidence type="ECO:0000313" key="5">
    <source>
        <dbReference type="Proteomes" id="UP000662618"/>
    </source>
</evidence>
<protein>
    <submittedName>
        <fullName evidence="4">Phosphate regulon transcriptional regulatory protein PhoB</fullName>
    </submittedName>
</protein>
<evidence type="ECO:0000313" key="4">
    <source>
        <dbReference type="EMBL" id="CAD7813172.1"/>
    </source>
</evidence>
<dbReference type="InterPro" id="IPR011006">
    <property type="entry name" value="CheY-like_superfamily"/>
</dbReference>
<organism evidence="4 5">
    <name type="scientific">Chryseobacterium aquaeductus</name>
    <dbReference type="NCBI Taxonomy" id="2675056"/>
    <lineage>
        <taxon>Bacteria</taxon>
        <taxon>Pseudomonadati</taxon>
        <taxon>Bacteroidota</taxon>
        <taxon>Flavobacteriia</taxon>
        <taxon>Flavobacteriales</taxon>
        <taxon>Weeksellaceae</taxon>
        <taxon>Chryseobacterium group</taxon>
        <taxon>Chryseobacterium</taxon>
    </lineage>
</organism>
<dbReference type="SUPFAM" id="SSF52172">
    <property type="entry name" value="CheY-like"/>
    <property type="match status" value="1"/>
</dbReference>
<comment type="caution">
    <text evidence="4">The sequence shown here is derived from an EMBL/GenBank/DDBJ whole genome shotgun (WGS) entry which is preliminary data.</text>
</comment>
<dbReference type="SMART" id="SM00448">
    <property type="entry name" value="REC"/>
    <property type="match status" value="1"/>
</dbReference>
<dbReference type="PROSITE" id="PS50110">
    <property type="entry name" value="RESPONSE_REGULATORY"/>
    <property type="match status" value="1"/>
</dbReference>
<reference evidence="4" key="1">
    <citation type="submission" date="2020-12" db="EMBL/GenBank/DDBJ databases">
        <authorList>
            <person name="Rodrigo-Torres L."/>
            <person name="Arahal R. D."/>
            <person name="Lucena T."/>
        </authorList>
    </citation>
    <scope>NUCLEOTIDE SEQUENCE</scope>
    <source>
        <strain evidence="4">CECT 9390</strain>
    </source>
</reference>